<dbReference type="Gene3D" id="2.60.120.10">
    <property type="entry name" value="Jelly Rolls"/>
    <property type="match status" value="1"/>
</dbReference>
<dbReference type="PANTHER" id="PTHR37694:SF1">
    <property type="entry name" value="SLR8022 PROTEIN"/>
    <property type="match status" value="1"/>
</dbReference>
<dbReference type="RefSeq" id="WP_112260451.1">
    <property type="nucleotide sequence ID" value="NZ_QMIG01000046.1"/>
</dbReference>
<evidence type="ECO:0000313" key="1">
    <source>
        <dbReference type="EMBL" id="RAW09337.1"/>
    </source>
</evidence>
<sequence>MAEMVLESIGTDLLEAARNSSNGRSSRTLHSGARLRQTLTAMKAGTRLDKHQSPGDATILCLRGGVTIRAAERTVRVPEGALVDVPPQRHDLVADLDSVVILTVGLG</sequence>
<accession>A0A329QAS3</accession>
<dbReference type="SUPFAM" id="SSF51182">
    <property type="entry name" value="RmlC-like cupins"/>
    <property type="match status" value="1"/>
</dbReference>
<protein>
    <submittedName>
        <fullName evidence="1">Cupin</fullName>
    </submittedName>
</protein>
<evidence type="ECO:0000313" key="2">
    <source>
        <dbReference type="Proteomes" id="UP000250462"/>
    </source>
</evidence>
<comment type="caution">
    <text evidence="1">The sequence shown here is derived from an EMBL/GenBank/DDBJ whole genome shotgun (WGS) entry which is preliminary data.</text>
</comment>
<dbReference type="InterPro" id="IPR011051">
    <property type="entry name" value="RmlC_Cupin_sf"/>
</dbReference>
<name>A0A329QAS3_9ACTN</name>
<dbReference type="PANTHER" id="PTHR37694">
    <property type="entry name" value="SLR8022 PROTEIN"/>
    <property type="match status" value="1"/>
</dbReference>
<dbReference type="InterPro" id="IPR014710">
    <property type="entry name" value="RmlC-like_jellyroll"/>
</dbReference>
<dbReference type="EMBL" id="QMIG01000046">
    <property type="protein sequence ID" value="RAW09337.1"/>
    <property type="molecule type" value="Genomic_DNA"/>
</dbReference>
<dbReference type="AlphaFoldDB" id="A0A329QAS3"/>
<reference evidence="1 2" key="1">
    <citation type="submission" date="2018-06" db="EMBL/GenBank/DDBJ databases">
        <title>Phytoactinopolyspora halophila sp. nov., a novel halophilic actinomycete isolated from a saline soil in China.</title>
        <authorList>
            <person name="Tang S.-K."/>
        </authorList>
    </citation>
    <scope>NUCLEOTIDE SEQUENCE [LARGE SCALE GENOMIC DNA]</scope>
    <source>
        <strain evidence="1 2">YIM 96934</strain>
    </source>
</reference>
<keyword evidence="2" id="KW-1185">Reference proteome</keyword>
<proteinExistence type="predicted"/>
<gene>
    <name evidence="1" type="ORF">DPM12_21740</name>
</gene>
<organism evidence="1 2">
    <name type="scientific">Phytoactinopolyspora halophila</name>
    <dbReference type="NCBI Taxonomy" id="1981511"/>
    <lineage>
        <taxon>Bacteria</taxon>
        <taxon>Bacillati</taxon>
        <taxon>Actinomycetota</taxon>
        <taxon>Actinomycetes</taxon>
        <taxon>Jiangellales</taxon>
        <taxon>Jiangellaceae</taxon>
        <taxon>Phytoactinopolyspora</taxon>
    </lineage>
</organism>
<dbReference type="Proteomes" id="UP000250462">
    <property type="component" value="Unassembled WGS sequence"/>
</dbReference>
<dbReference type="OrthoDB" id="5190473at2"/>